<dbReference type="GO" id="GO:0006370">
    <property type="term" value="P:7-methylguanosine mRNA capping"/>
    <property type="evidence" value="ECO:0007669"/>
    <property type="project" value="UniProtKB-UniRule"/>
</dbReference>
<dbReference type="AlphaFoldDB" id="A0A9W8B064"/>
<organism evidence="4 5">
    <name type="scientific">Dispira parvispora</name>
    <dbReference type="NCBI Taxonomy" id="1520584"/>
    <lineage>
        <taxon>Eukaryota</taxon>
        <taxon>Fungi</taxon>
        <taxon>Fungi incertae sedis</taxon>
        <taxon>Zoopagomycota</taxon>
        <taxon>Kickxellomycotina</taxon>
        <taxon>Dimargaritomycetes</taxon>
        <taxon>Dimargaritales</taxon>
        <taxon>Dimargaritaceae</taxon>
        <taxon>Dispira</taxon>
    </lineage>
</organism>
<dbReference type="EC" id="2.1.1.57" evidence="1"/>
<dbReference type="GO" id="GO:0005737">
    <property type="term" value="C:cytoplasm"/>
    <property type="evidence" value="ECO:0007669"/>
    <property type="project" value="TreeGrafter"/>
</dbReference>
<proteinExistence type="predicted"/>
<feature type="region of interest" description="Disordered" evidence="2">
    <location>
        <begin position="1"/>
        <end position="57"/>
    </location>
</feature>
<dbReference type="GO" id="GO:0004483">
    <property type="term" value="F:methyltransferase cap1 activity"/>
    <property type="evidence" value="ECO:0007669"/>
    <property type="project" value="UniProtKB-UniRule"/>
</dbReference>
<comment type="catalytic activity">
    <reaction evidence="1">
        <text>a 5'-end (N(7)-methyl 5'-triphosphoguanosine)-ribonucleoside in mRNA + S-adenosyl-L-methionine = a 5'-end (N(7)-methyl 5'-triphosphoguanosine)-(2'-O-methyl-ribonucleoside) in mRNA + S-adenosyl-L-homocysteine + H(+)</text>
        <dbReference type="Rhea" id="RHEA:67020"/>
        <dbReference type="Rhea" id="RHEA-COMP:17167"/>
        <dbReference type="Rhea" id="RHEA-COMP:17168"/>
        <dbReference type="ChEBI" id="CHEBI:15378"/>
        <dbReference type="ChEBI" id="CHEBI:57856"/>
        <dbReference type="ChEBI" id="CHEBI:59789"/>
        <dbReference type="ChEBI" id="CHEBI:156461"/>
        <dbReference type="ChEBI" id="CHEBI:167609"/>
        <dbReference type="EC" id="2.1.1.57"/>
    </reaction>
</comment>
<dbReference type="Proteomes" id="UP001150925">
    <property type="component" value="Unassembled WGS sequence"/>
</dbReference>
<protein>
    <recommendedName>
        <fullName evidence="1">Cap-specific mRNA (nucleoside-2'-O-)-methyltransferase 1</fullName>
        <ecNumber evidence="1">2.1.1.57</ecNumber>
    </recommendedName>
    <alternativeName>
        <fullName evidence="1">Cap1 2'O-ribose methyltransferase 1</fullName>
    </alternativeName>
</protein>
<keyword evidence="1" id="KW-0539">Nucleus</keyword>
<keyword evidence="1" id="KW-0489">Methyltransferase</keyword>
<dbReference type="Gene3D" id="3.40.50.12760">
    <property type="match status" value="1"/>
</dbReference>
<dbReference type="InterPro" id="IPR050851">
    <property type="entry name" value="mRNA_Cap_2O-Ribose_MeTrfase"/>
</dbReference>
<sequence>MGLYSDNDEDYANTSLAFTVPPPSLRTIPPPPMNQRSQRPGGGQPVPQKRAWQEERPRVRIPVEVVAGDRRNLDTLTNSQPLPWESKDTVPPWTQVTVLDKPDAFDVEPFINTDLLQFVQTLRTRVHGLDHATVAQARELVTPALRLGRSVFCDRRAVEFAALDYLFALLSPRNPQENTFYFIECNGGPGGISDFILWRKQVSRQQIHGWGVGLGRGECSEFTPQRFYSRSTAKDHYSVSSASQCDQGWYDMVDRCGQDIDRTTVGQGVHLAVVHLAPARGETPSLTYAIFLAQIQWALMTLRQEGHLILRLTRPDNALTISLFYILNQLFGDLNINVPPPCDPTHEVRYLVARHMRCPRPFGIEELLTRAIHTLLENSALDPNQLTLVNHDKLVQDLEFTRYLDRTNTKCTSQQLKALQSVSKYVIDGEPIAVPYDPHEVCTTCAQSWQLPVPRDEYRPSSRYAHNSGSSRGRHGAPSATTNVEDHRKHPRQRYGQSESSGNRSFLDQILNDMPRK</sequence>
<evidence type="ECO:0000259" key="3">
    <source>
        <dbReference type="Pfam" id="PF01728"/>
    </source>
</evidence>
<feature type="compositionally biased region" description="Acidic residues" evidence="2">
    <location>
        <begin position="1"/>
        <end position="11"/>
    </location>
</feature>
<feature type="compositionally biased region" description="Pro residues" evidence="2">
    <location>
        <begin position="20"/>
        <end position="33"/>
    </location>
</feature>
<feature type="compositionally biased region" description="Polar residues" evidence="2">
    <location>
        <begin position="495"/>
        <end position="506"/>
    </location>
</feature>
<dbReference type="GO" id="GO:0016556">
    <property type="term" value="P:mRNA modification"/>
    <property type="evidence" value="ECO:0007669"/>
    <property type="project" value="UniProtKB-UniRule"/>
</dbReference>
<evidence type="ECO:0000256" key="2">
    <source>
        <dbReference type="SAM" id="MobiDB-lite"/>
    </source>
</evidence>
<feature type="region of interest" description="Disordered" evidence="2">
    <location>
        <begin position="456"/>
        <end position="517"/>
    </location>
</feature>
<gene>
    <name evidence="4" type="ORF">IWQ62_000949</name>
</gene>
<evidence type="ECO:0000256" key="1">
    <source>
        <dbReference type="RuleBase" id="RU368012"/>
    </source>
</evidence>
<dbReference type="InterPro" id="IPR002877">
    <property type="entry name" value="RNA_MeTrfase_FtsJ_dom"/>
</dbReference>
<dbReference type="PANTHER" id="PTHR16121:SF0">
    <property type="entry name" value="CAP-SPECIFIC MRNA (NUCLEOSIDE-2'-O-)-METHYLTRANSFERASE 1"/>
    <property type="match status" value="1"/>
</dbReference>
<reference evidence="4" key="1">
    <citation type="submission" date="2022-07" db="EMBL/GenBank/DDBJ databases">
        <title>Phylogenomic reconstructions and comparative analyses of Kickxellomycotina fungi.</title>
        <authorList>
            <person name="Reynolds N.K."/>
            <person name="Stajich J.E."/>
            <person name="Barry K."/>
            <person name="Grigoriev I.V."/>
            <person name="Crous P."/>
            <person name="Smith M.E."/>
        </authorList>
    </citation>
    <scope>NUCLEOTIDE SEQUENCE</scope>
    <source>
        <strain evidence="4">RSA 1196</strain>
    </source>
</reference>
<dbReference type="PANTHER" id="PTHR16121">
    <property type="entry name" value="CAP-SPECIFIC MRNA (NUCLEOSIDE-2'-O-)-METHYLTRANSFERASE 1-RELATED"/>
    <property type="match status" value="1"/>
</dbReference>
<keyword evidence="1" id="KW-0949">S-adenosyl-L-methionine</keyword>
<evidence type="ECO:0000313" key="5">
    <source>
        <dbReference type="Proteomes" id="UP001150925"/>
    </source>
</evidence>
<comment type="caution">
    <text evidence="4">The sequence shown here is derived from an EMBL/GenBank/DDBJ whole genome shotgun (WGS) entry which is preliminary data.</text>
</comment>
<dbReference type="GO" id="GO:0005634">
    <property type="term" value="C:nucleus"/>
    <property type="evidence" value="ECO:0007669"/>
    <property type="project" value="UniProtKB-SubCell"/>
</dbReference>
<comment type="function">
    <text evidence="1">S-adenosyl-L-methionine-dependent methyltransferase that mediates RNA cap1 2'-O-ribose methylation to the 5'-cap structure of RNAs. Methylates the ribose of the first nucleotide of a m(7)GpppG-capped mRNA to produce m(7)GpppNmp (cap1).</text>
</comment>
<comment type="subcellular location">
    <subcellularLocation>
        <location evidence="1">Nucleus</location>
    </subcellularLocation>
</comment>
<keyword evidence="1" id="KW-0506">mRNA capping</keyword>
<name>A0A9W8B064_9FUNG</name>
<dbReference type="GO" id="GO:0003676">
    <property type="term" value="F:nucleic acid binding"/>
    <property type="evidence" value="ECO:0007669"/>
    <property type="project" value="UniProtKB-UniRule"/>
</dbReference>
<dbReference type="OrthoDB" id="10251234at2759"/>
<dbReference type="EMBL" id="JANBPY010000119">
    <property type="protein sequence ID" value="KAJ1968913.1"/>
    <property type="molecule type" value="Genomic_DNA"/>
</dbReference>
<dbReference type="GO" id="GO:0032259">
    <property type="term" value="P:methylation"/>
    <property type="evidence" value="ECO:0007669"/>
    <property type="project" value="UniProtKB-KW"/>
</dbReference>
<keyword evidence="1" id="KW-0808">Transferase</keyword>
<dbReference type="Pfam" id="PF01728">
    <property type="entry name" value="FtsJ"/>
    <property type="match status" value="1"/>
</dbReference>
<keyword evidence="5" id="KW-1185">Reference proteome</keyword>
<feature type="domain" description="Ribosomal RNA methyltransferase FtsJ" evidence="3">
    <location>
        <begin position="182"/>
        <end position="354"/>
    </location>
</feature>
<evidence type="ECO:0000313" key="4">
    <source>
        <dbReference type="EMBL" id="KAJ1968913.1"/>
    </source>
</evidence>
<keyword evidence="1" id="KW-0507">mRNA processing</keyword>
<accession>A0A9W8B064</accession>